<reference evidence="11 12" key="1">
    <citation type="submission" date="2016-08" db="EMBL/GenBank/DDBJ databases">
        <authorList>
            <person name="Seilhamer J.J."/>
        </authorList>
    </citation>
    <scope>NUCLEOTIDE SEQUENCE [LARGE SCALE GENOMIC DNA]</scope>
    <source>
        <strain evidence="11 12">PH27A</strain>
    </source>
</reference>
<sequence>MSSRLEQLRKMTVVVADSGDFEAIREFRPTDATTNPSLLLQALALPHCQKMLNEAITAANGHSEHLYTAFAARMACQLLQTVPGYVSIEVDARASFDIRASILCARDLIAQVEQLGGDRQRVLIKLAATWEGIKAAEVLEREGIACNLTLLFSFVQAQACADANVTLISPFVGRILDWHQAREPERTFNGEDDPGVLSVQQIYQHYKRHGYRTIVMGASFRNSDEIAALAGCDRLTIAPKLLAELEQDQRPLPQKLHPTTEHQTAPSPMSEACFRLALNADAMATEKLAEGIRRFIADLEQLESQLAERQAA</sequence>
<keyword evidence="5 10" id="KW-0808">Transferase</keyword>
<dbReference type="Gene3D" id="3.20.20.70">
    <property type="entry name" value="Aldolase class I"/>
    <property type="match status" value="1"/>
</dbReference>
<dbReference type="RefSeq" id="WP_068997487.1">
    <property type="nucleotide sequence ID" value="NZ_MDTQ01000001.1"/>
</dbReference>
<dbReference type="EMBL" id="MDTQ01000001">
    <property type="protein sequence ID" value="ODC03092.1"/>
    <property type="molecule type" value="Genomic_DNA"/>
</dbReference>
<dbReference type="GO" id="GO:0005975">
    <property type="term" value="P:carbohydrate metabolic process"/>
    <property type="evidence" value="ECO:0007669"/>
    <property type="project" value="InterPro"/>
</dbReference>
<dbReference type="Proteomes" id="UP000094291">
    <property type="component" value="Unassembled WGS sequence"/>
</dbReference>
<dbReference type="PANTHER" id="PTHR10683">
    <property type="entry name" value="TRANSALDOLASE"/>
    <property type="match status" value="1"/>
</dbReference>
<evidence type="ECO:0000256" key="9">
    <source>
        <dbReference type="NCBIfam" id="TIGR00874"/>
    </source>
</evidence>
<evidence type="ECO:0000313" key="12">
    <source>
        <dbReference type="Proteomes" id="UP000094291"/>
    </source>
</evidence>
<dbReference type="PROSITE" id="PS01054">
    <property type="entry name" value="TRANSALDOLASE_1"/>
    <property type="match status" value="1"/>
</dbReference>
<dbReference type="SUPFAM" id="SSF51569">
    <property type="entry name" value="Aldolase"/>
    <property type="match status" value="1"/>
</dbReference>
<evidence type="ECO:0000256" key="5">
    <source>
        <dbReference type="ARBA" id="ARBA00022679"/>
    </source>
</evidence>
<dbReference type="InterPro" id="IPR001585">
    <property type="entry name" value="TAL/FSA"/>
</dbReference>
<protein>
    <recommendedName>
        <fullName evidence="4 9">Transaldolase</fullName>
        <ecNumber evidence="4 9">2.2.1.2</ecNumber>
    </recommendedName>
</protein>
<comment type="catalytic activity">
    <reaction evidence="8 10">
        <text>D-sedoheptulose 7-phosphate + D-glyceraldehyde 3-phosphate = D-erythrose 4-phosphate + beta-D-fructose 6-phosphate</text>
        <dbReference type="Rhea" id="RHEA:17053"/>
        <dbReference type="ChEBI" id="CHEBI:16897"/>
        <dbReference type="ChEBI" id="CHEBI:57483"/>
        <dbReference type="ChEBI" id="CHEBI:57634"/>
        <dbReference type="ChEBI" id="CHEBI:59776"/>
        <dbReference type="EC" id="2.2.1.2"/>
    </reaction>
</comment>
<evidence type="ECO:0000256" key="1">
    <source>
        <dbReference type="ARBA" id="ARBA00003518"/>
    </source>
</evidence>
<dbReference type="Pfam" id="PF00923">
    <property type="entry name" value="TAL_FSA"/>
    <property type="match status" value="1"/>
</dbReference>
<keyword evidence="6 10" id="KW-0570">Pentose shunt</keyword>
<dbReference type="STRING" id="197479.BFW38_05560"/>
<keyword evidence="7" id="KW-0704">Schiff base</keyword>
<dbReference type="PROSITE" id="PS00958">
    <property type="entry name" value="TRANSALDOLASE_2"/>
    <property type="match status" value="1"/>
</dbReference>
<dbReference type="OrthoDB" id="9809101at2"/>
<dbReference type="InterPro" id="IPR013785">
    <property type="entry name" value="Aldolase_TIM"/>
</dbReference>
<dbReference type="NCBIfam" id="TIGR00874">
    <property type="entry name" value="talAB"/>
    <property type="match status" value="1"/>
</dbReference>
<gene>
    <name evidence="11" type="ORF">BFW38_05560</name>
</gene>
<dbReference type="CDD" id="cd00957">
    <property type="entry name" value="Transaldolase_TalAB"/>
    <property type="match status" value="1"/>
</dbReference>
<evidence type="ECO:0000256" key="2">
    <source>
        <dbReference type="ARBA" id="ARBA00004857"/>
    </source>
</evidence>
<accession>A0A1E2V8B4</accession>
<name>A0A1E2V8B4_9GAMM</name>
<dbReference type="UniPathway" id="UPA00115">
    <property type="reaction ID" value="UER00414"/>
</dbReference>
<dbReference type="InterPro" id="IPR018225">
    <property type="entry name" value="Transaldolase_AS"/>
</dbReference>
<evidence type="ECO:0000256" key="4">
    <source>
        <dbReference type="ARBA" id="ARBA00013151"/>
    </source>
</evidence>
<dbReference type="GO" id="GO:0004801">
    <property type="term" value="F:transaldolase activity"/>
    <property type="evidence" value="ECO:0007669"/>
    <property type="project" value="UniProtKB-UniRule"/>
</dbReference>
<evidence type="ECO:0000313" key="11">
    <source>
        <dbReference type="EMBL" id="ODC03092.1"/>
    </source>
</evidence>
<comment type="caution">
    <text evidence="11">The sequence shown here is derived from an EMBL/GenBank/DDBJ whole genome shotgun (WGS) entry which is preliminary data.</text>
</comment>
<dbReference type="GO" id="GO:0005737">
    <property type="term" value="C:cytoplasm"/>
    <property type="evidence" value="ECO:0007669"/>
    <property type="project" value="UniProtKB-UniRule"/>
</dbReference>
<dbReference type="GO" id="GO:0006098">
    <property type="term" value="P:pentose-phosphate shunt"/>
    <property type="evidence" value="ECO:0007669"/>
    <property type="project" value="UniProtKB-UniRule"/>
</dbReference>
<evidence type="ECO:0000256" key="3">
    <source>
        <dbReference type="ARBA" id="ARBA00008012"/>
    </source>
</evidence>
<evidence type="ECO:0000256" key="6">
    <source>
        <dbReference type="ARBA" id="ARBA00023126"/>
    </source>
</evidence>
<comment type="pathway">
    <text evidence="2 10">Carbohydrate degradation; pentose phosphate pathway; D-glyceraldehyde 3-phosphate and beta-D-fructose 6-phosphate from D-ribose 5-phosphate and D-xylulose 5-phosphate (non-oxidative stage): step 2/3.</text>
</comment>
<keyword evidence="12" id="KW-1185">Reference proteome</keyword>
<dbReference type="InterPro" id="IPR004730">
    <property type="entry name" value="Transaldolase_1"/>
</dbReference>
<proteinExistence type="inferred from homology"/>
<dbReference type="PANTHER" id="PTHR10683:SF18">
    <property type="entry name" value="TRANSALDOLASE"/>
    <property type="match status" value="1"/>
</dbReference>
<evidence type="ECO:0000256" key="10">
    <source>
        <dbReference type="RuleBase" id="RU004155"/>
    </source>
</evidence>
<comment type="function">
    <text evidence="1 10">Transaldolase is important for the balance of metabolites in the pentose-phosphate pathway.</text>
</comment>
<dbReference type="EC" id="2.2.1.2" evidence="4 9"/>
<evidence type="ECO:0000256" key="7">
    <source>
        <dbReference type="ARBA" id="ARBA00023270"/>
    </source>
</evidence>
<comment type="similarity">
    <text evidence="3 10">Belongs to the transaldolase family. Type 1 subfamily.</text>
</comment>
<organism evidence="11 12">
    <name type="scientific">Terasakiispira papahanaumokuakeensis</name>
    <dbReference type="NCBI Taxonomy" id="197479"/>
    <lineage>
        <taxon>Bacteria</taxon>
        <taxon>Pseudomonadati</taxon>
        <taxon>Pseudomonadota</taxon>
        <taxon>Gammaproteobacteria</taxon>
        <taxon>Oceanospirillales</taxon>
        <taxon>Terasakiispira</taxon>
    </lineage>
</organism>
<dbReference type="AlphaFoldDB" id="A0A1E2V8B4"/>
<evidence type="ECO:0000256" key="8">
    <source>
        <dbReference type="ARBA" id="ARBA00048810"/>
    </source>
</evidence>